<dbReference type="HOGENOM" id="CLU_039613_2_0_5"/>
<dbReference type="STRING" id="395965.Msil_1637"/>
<keyword evidence="4" id="KW-0804">Transcription</keyword>
<dbReference type="KEGG" id="msl:Msil_1637"/>
<dbReference type="EMBL" id="CP001280">
    <property type="protein sequence ID" value="ACK50585.1"/>
    <property type="molecule type" value="Genomic_DNA"/>
</dbReference>
<evidence type="ECO:0000313" key="6">
    <source>
        <dbReference type="EMBL" id="ACK50585.1"/>
    </source>
</evidence>
<reference evidence="6 7" key="1">
    <citation type="journal article" date="2010" name="J. Bacteriol.">
        <title>Complete genome sequence of the aerobic facultative methanotroph Methylocella silvestris BL2.</title>
        <authorList>
            <person name="Chen Y."/>
            <person name="Crombie A."/>
            <person name="Rahman M.T."/>
            <person name="Dedysh S.N."/>
            <person name="Liesack W."/>
            <person name="Stott M.B."/>
            <person name="Alam M."/>
            <person name="Theisen A.R."/>
            <person name="Murrell J.C."/>
            <person name="Dunfield P.F."/>
        </authorList>
    </citation>
    <scope>NUCLEOTIDE SEQUENCE [LARGE SCALE GENOMIC DNA]</scope>
    <source>
        <strain evidence="7">DSM 15510 / CIP 108128 / LMG 27833 / NCIMB 13906 / BL2</strain>
    </source>
</reference>
<dbReference type="AlphaFoldDB" id="B8EK45"/>
<evidence type="ECO:0000259" key="5">
    <source>
        <dbReference type="PROSITE" id="PS50931"/>
    </source>
</evidence>
<dbReference type="PROSITE" id="PS50931">
    <property type="entry name" value="HTH_LYSR"/>
    <property type="match status" value="1"/>
</dbReference>
<dbReference type="GO" id="GO:0006351">
    <property type="term" value="P:DNA-templated transcription"/>
    <property type="evidence" value="ECO:0007669"/>
    <property type="project" value="TreeGrafter"/>
</dbReference>
<sequence>MIEPDWSHYRAFVAVLREGSLSGAARALGLAQPTLGRQIAELERSLGAALFIRSPRGLVPTDAARDIAPHAEAMAAAAGAMMRLASGGTDGASGVVRVTASDIIGAEVLPALLGAFRRAHPAATIELALSNRVEDLLRGDADIAVRMVRPSQQALVTRHIGAVSLGLYAHRRYLEGAPPLRSLATLARDHALIGFDRETPFLREMLTRLPLTRDDFALRADSDLAQLAAIRAGFGIGFIQHGIARRDPELIPIFPGEIGFTLEMWLALHEDLRASRRLRLMMDHLAAGLAAYVAQSQP</sequence>
<dbReference type="InterPro" id="IPR058163">
    <property type="entry name" value="LysR-type_TF_proteobact-type"/>
</dbReference>
<dbReference type="SUPFAM" id="SSF53850">
    <property type="entry name" value="Periplasmic binding protein-like II"/>
    <property type="match status" value="1"/>
</dbReference>
<evidence type="ECO:0000256" key="1">
    <source>
        <dbReference type="ARBA" id="ARBA00009437"/>
    </source>
</evidence>
<feature type="domain" description="HTH lysR-type" evidence="5">
    <location>
        <begin position="4"/>
        <end position="61"/>
    </location>
</feature>
<evidence type="ECO:0000313" key="7">
    <source>
        <dbReference type="Proteomes" id="UP000002257"/>
    </source>
</evidence>
<evidence type="ECO:0000256" key="2">
    <source>
        <dbReference type="ARBA" id="ARBA00023015"/>
    </source>
</evidence>
<dbReference type="Proteomes" id="UP000002257">
    <property type="component" value="Chromosome"/>
</dbReference>
<dbReference type="InterPro" id="IPR036388">
    <property type="entry name" value="WH-like_DNA-bd_sf"/>
</dbReference>
<dbReference type="PANTHER" id="PTHR30537:SF3">
    <property type="entry name" value="TRANSCRIPTIONAL REGULATORY PROTEIN"/>
    <property type="match status" value="1"/>
</dbReference>
<dbReference type="InterPro" id="IPR005119">
    <property type="entry name" value="LysR_subst-bd"/>
</dbReference>
<protein>
    <submittedName>
        <fullName evidence="6">Transcriptional regulator, LysR family</fullName>
    </submittedName>
</protein>
<organism evidence="6 7">
    <name type="scientific">Methylocella silvestris (strain DSM 15510 / CIP 108128 / LMG 27833 / NCIMB 13906 / BL2)</name>
    <dbReference type="NCBI Taxonomy" id="395965"/>
    <lineage>
        <taxon>Bacteria</taxon>
        <taxon>Pseudomonadati</taxon>
        <taxon>Pseudomonadota</taxon>
        <taxon>Alphaproteobacteria</taxon>
        <taxon>Hyphomicrobiales</taxon>
        <taxon>Beijerinckiaceae</taxon>
        <taxon>Methylocella</taxon>
    </lineage>
</organism>
<dbReference type="InterPro" id="IPR036390">
    <property type="entry name" value="WH_DNA-bd_sf"/>
</dbReference>
<keyword evidence="3" id="KW-0238">DNA-binding</keyword>
<proteinExistence type="inferred from homology"/>
<dbReference type="GO" id="GO:0043565">
    <property type="term" value="F:sequence-specific DNA binding"/>
    <property type="evidence" value="ECO:0007669"/>
    <property type="project" value="TreeGrafter"/>
</dbReference>
<dbReference type="GO" id="GO:0003700">
    <property type="term" value="F:DNA-binding transcription factor activity"/>
    <property type="evidence" value="ECO:0007669"/>
    <property type="project" value="InterPro"/>
</dbReference>
<evidence type="ECO:0000256" key="4">
    <source>
        <dbReference type="ARBA" id="ARBA00023163"/>
    </source>
</evidence>
<keyword evidence="2" id="KW-0805">Transcription regulation</keyword>
<dbReference type="Pfam" id="PF00126">
    <property type="entry name" value="HTH_1"/>
    <property type="match status" value="1"/>
</dbReference>
<keyword evidence="7" id="KW-1185">Reference proteome</keyword>
<dbReference type="InterPro" id="IPR000847">
    <property type="entry name" value="LysR_HTH_N"/>
</dbReference>
<gene>
    <name evidence="6" type="ordered locus">Msil_1637</name>
</gene>
<comment type="similarity">
    <text evidence="1">Belongs to the LysR transcriptional regulatory family.</text>
</comment>
<dbReference type="RefSeq" id="WP_012590655.1">
    <property type="nucleotide sequence ID" value="NC_011666.1"/>
</dbReference>
<dbReference type="Gene3D" id="1.10.10.10">
    <property type="entry name" value="Winged helix-like DNA-binding domain superfamily/Winged helix DNA-binding domain"/>
    <property type="match status" value="1"/>
</dbReference>
<dbReference type="SUPFAM" id="SSF46785">
    <property type="entry name" value="Winged helix' DNA-binding domain"/>
    <property type="match status" value="1"/>
</dbReference>
<dbReference type="Gene3D" id="3.40.190.290">
    <property type="match status" value="1"/>
</dbReference>
<dbReference type="PANTHER" id="PTHR30537">
    <property type="entry name" value="HTH-TYPE TRANSCRIPTIONAL REGULATOR"/>
    <property type="match status" value="1"/>
</dbReference>
<dbReference type="PRINTS" id="PR00039">
    <property type="entry name" value="HTHLYSR"/>
</dbReference>
<evidence type="ECO:0000256" key="3">
    <source>
        <dbReference type="ARBA" id="ARBA00023125"/>
    </source>
</evidence>
<dbReference type="Pfam" id="PF03466">
    <property type="entry name" value="LysR_substrate"/>
    <property type="match status" value="1"/>
</dbReference>
<dbReference type="OrthoDB" id="9787460at2"/>
<dbReference type="eggNOG" id="COG0583">
    <property type="taxonomic scope" value="Bacteria"/>
</dbReference>
<name>B8EK45_METSB</name>
<accession>B8EK45</accession>